<gene>
    <name evidence="1" type="ORF">OESDEN_03891</name>
</gene>
<name>A0A0B1TG18_OESDE</name>
<keyword evidence="2" id="KW-1185">Reference proteome</keyword>
<proteinExistence type="predicted"/>
<evidence type="ECO:0000313" key="1">
    <source>
        <dbReference type="EMBL" id="KHJ96154.1"/>
    </source>
</evidence>
<protein>
    <submittedName>
        <fullName evidence="1">Uncharacterized protein</fullName>
    </submittedName>
</protein>
<dbReference type="AlphaFoldDB" id="A0A0B1TG18"/>
<dbReference type="OrthoDB" id="10552425at2759"/>
<dbReference type="EMBL" id="KN549749">
    <property type="protein sequence ID" value="KHJ96154.1"/>
    <property type="molecule type" value="Genomic_DNA"/>
</dbReference>
<feature type="non-terminal residue" evidence="1">
    <location>
        <position position="1"/>
    </location>
</feature>
<reference evidence="1 2" key="1">
    <citation type="submission" date="2014-03" db="EMBL/GenBank/DDBJ databases">
        <title>Draft genome of the hookworm Oesophagostomum dentatum.</title>
        <authorList>
            <person name="Mitreva M."/>
        </authorList>
    </citation>
    <scope>NUCLEOTIDE SEQUENCE [LARGE SCALE GENOMIC DNA]</scope>
    <source>
        <strain evidence="1 2">OD-Hann</strain>
    </source>
</reference>
<organism evidence="1 2">
    <name type="scientific">Oesophagostomum dentatum</name>
    <name type="common">Nodular worm</name>
    <dbReference type="NCBI Taxonomy" id="61180"/>
    <lineage>
        <taxon>Eukaryota</taxon>
        <taxon>Metazoa</taxon>
        <taxon>Ecdysozoa</taxon>
        <taxon>Nematoda</taxon>
        <taxon>Chromadorea</taxon>
        <taxon>Rhabditida</taxon>
        <taxon>Rhabditina</taxon>
        <taxon>Rhabditomorpha</taxon>
        <taxon>Strongyloidea</taxon>
        <taxon>Strongylidae</taxon>
        <taxon>Oesophagostomum</taxon>
    </lineage>
</organism>
<sequence length="76" mass="8286">LYSASYASFRSSLENCEVASESSYLPGSEPGAIATPENPYYEKLIGIDADPTAYPEDLIMIGSSVDIRDVGFYSFF</sequence>
<evidence type="ECO:0000313" key="2">
    <source>
        <dbReference type="Proteomes" id="UP000053660"/>
    </source>
</evidence>
<accession>A0A0B1TG18</accession>
<dbReference type="Proteomes" id="UP000053660">
    <property type="component" value="Unassembled WGS sequence"/>
</dbReference>